<dbReference type="SUPFAM" id="SSF47986">
    <property type="entry name" value="DEATH domain"/>
    <property type="match status" value="1"/>
</dbReference>
<name>A0A3Q3AXR8_KRYMA</name>
<protein>
    <recommendedName>
        <fullName evidence="1">CARD domain-containing protein</fullName>
    </recommendedName>
</protein>
<dbReference type="InterPro" id="IPR001315">
    <property type="entry name" value="CARD"/>
</dbReference>
<organism evidence="2 3">
    <name type="scientific">Kryptolebias marmoratus</name>
    <name type="common">Mangrove killifish</name>
    <name type="synonym">Rivulus marmoratus</name>
    <dbReference type="NCBI Taxonomy" id="37003"/>
    <lineage>
        <taxon>Eukaryota</taxon>
        <taxon>Metazoa</taxon>
        <taxon>Chordata</taxon>
        <taxon>Craniata</taxon>
        <taxon>Vertebrata</taxon>
        <taxon>Euteleostomi</taxon>
        <taxon>Actinopterygii</taxon>
        <taxon>Neopterygii</taxon>
        <taxon>Teleostei</taxon>
        <taxon>Neoteleostei</taxon>
        <taxon>Acanthomorphata</taxon>
        <taxon>Ovalentaria</taxon>
        <taxon>Atherinomorphae</taxon>
        <taxon>Cyprinodontiformes</taxon>
        <taxon>Rivulidae</taxon>
        <taxon>Kryptolebias</taxon>
    </lineage>
</organism>
<dbReference type="STRING" id="37003.ENSKMAP00000021948"/>
<evidence type="ECO:0000313" key="3">
    <source>
        <dbReference type="Proteomes" id="UP000264800"/>
    </source>
</evidence>
<dbReference type="GeneTree" id="ENSGT01130000278859"/>
<dbReference type="SMART" id="SM00114">
    <property type="entry name" value="CARD"/>
    <property type="match status" value="1"/>
</dbReference>
<sequence length="202" mass="23180">KQLLSALNLKKTAEQLEKQNNGFGKFHRLNLLPDCPPIPLRWLHSADASRTAKTMMLCYHEDRALQILAAVLNLMGPEHPVCHIIHSIRLSRPTSVPKLVPQLNPDSLRTLRRRLISRIQKPDIVLTALLHNEILDSANQEALMVYALRKDKNRALVDLVLRKGREAQQAFYQALSQSEPFMLEELKDDQIKNKVCNFRVKL</sequence>
<feature type="domain" description="CARD" evidence="1">
    <location>
        <begin position="100"/>
        <end position="190"/>
    </location>
</feature>
<keyword evidence="3" id="KW-1185">Reference proteome</keyword>
<accession>A0A3Q3AXR8</accession>
<reference evidence="2" key="2">
    <citation type="submission" date="2025-09" db="UniProtKB">
        <authorList>
            <consortium name="Ensembl"/>
        </authorList>
    </citation>
    <scope>IDENTIFICATION</scope>
</reference>
<proteinExistence type="predicted"/>
<dbReference type="Gene3D" id="1.10.533.10">
    <property type="entry name" value="Death Domain, Fas"/>
    <property type="match status" value="2"/>
</dbReference>
<dbReference type="Pfam" id="PF00619">
    <property type="entry name" value="CARD"/>
    <property type="match status" value="1"/>
</dbReference>
<dbReference type="Proteomes" id="UP000264800">
    <property type="component" value="Unplaced"/>
</dbReference>
<dbReference type="AlphaFoldDB" id="A0A3Q3AXR8"/>
<dbReference type="Ensembl" id="ENSKMAT00000022232.1">
    <property type="protein sequence ID" value="ENSKMAP00000021948.1"/>
    <property type="gene ID" value="ENSKMAG00000016308.1"/>
</dbReference>
<dbReference type="CDD" id="cd01671">
    <property type="entry name" value="CARD"/>
    <property type="match status" value="1"/>
</dbReference>
<reference evidence="2" key="1">
    <citation type="submission" date="2025-08" db="UniProtKB">
        <authorList>
            <consortium name="Ensembl"/>
        </authorList>
    </citation>
    <scope>IDENTIFICATION</scope>
</reference>
<dbReference type="InterPro" id="IPR011029">
    <property type="entry name" value="DEATH-like_dom_sf"/>
</dbReference>
<evidence type="ECO:0000313" key="2">
    <source>
        <dbReference type="Ensembl" id="ENSKMAP00000021948.1"/>
    </source>
</evidence>
<dbReference type="GO" id="GO:0042981">
    <property type="term" value="P:regulation of apoptotic process"/>
    <property type="evidence" value="ECO:0007669"/>
    <property type="project" value="InterPro"/>
</dbReference>
<dbReference type="PROSITE" id="PS50209">
    <property type="entry name" value="CARD"/>
    <property type="match status" value="1"/>
</dbReference>
<dbReference type="OMA" id="GGNHQVR"/>
<evidence type="ECO:0000259" key="1">
    <source>
        <dbReference type="PROSITE" id="PS50209"/>
    </source>
</evidence>